<keyword evidence="8" id="KW-0547">Nucleotide-binding</keyword>
<feature type="transmembrane region" description="Helical" evidence="14">
    <location>
        <begin position="179"/>
        <end position="201"/>
    </location>
</feature>
<dbReference type="InterPro" id="IPR033463">
    <property type="entry name" value="sCache_3"/>
</dbReference>
<keyword evidence="10 16" id="KW-0067">ATP-binding</keyword>
<gene>
    <name evidence="16" type="ORF">QNI14_13460</name>
</gene>
<keyword evidence="11 14" id="KW-1133">Transmembrane helix</keyword>
<comment type="subcellular location">
    <subcellularLocation>
        <location evidence="2">Cell membrane</location>
        <topology evidence="2">Multi-pass membrane protein</topology>
    </subcellularLocation>
</comment>
<dbReference type="InterPro" id="IPR036890">
    <property type="entry name" value="HATPase_C_sf"/>
</dbReference>
<evidence type="ECO:0000256" key="1">
    <source>
        <dbReference type="ARBA" id="ARBA00000085"/>
    </source>
</evidence>
<protein>
    <recommendedName>
        <fullName evidence="3">histidine kinase</fullName>
        <ecNumber evidence="3">2.7.13.3</ecNumber>
    </recommendedName>
</protein>
<dbReference type="Gene3D" id="3.30.450.20">
    <property type="entry name" value="PAS domain"/>
    <property type="match status" value="1"/>
</dbReference>
<dbReference type="Proteomes" id="UP001321481">
    <property type="component" value="Unassembled WGS sequence"/>
</dbReference>
<dbReference type="Pfam" id="PF17203">
    <property type="entry name" value="sCache_3_2"/>
    <property type="match status" value="1"/>
</dbReference>
<keyword evidence="4" id="KW-1003">Cell membrane</keyword>
<dbReference type="InterPro" id="IPR029151">
    <property type="entry name" value="Sensor-like_sf"/>
</dbReference>
<dbReference type="SUPFAM" id="SSF103190">
    <property type="entry name" value="Sensory domain-like"/>
    <property type="match status" value="1"/>
</dbReference>
<comment type="caution">
    <text evidence="16">The sequence shown here is derived from an EMBL/GenBank/DDBJ whole genome shotgun (WGS) entry which is preliminary data.</text>
</comment>
<dbReference type="PRINTS" id="PR00344">
    <property type="entry name" value="BCTRLSENSOR"/>
</dbReference>
<dbReference type="InterPro" id="IPR050980">
    <property type="entry name" value="2C_sensor_his_kinase"/>
</dbReference>
<dbReference type="InterPro" id="IPR004358">
    <property type="entry name" value="Sig_transdc_His_kin-like_C"/>
</dbReference>
<feature type="domain" description="Histidine kinase" evidence="15">
    <location>
        <begin position="314"/>
        <end position="410"/>
    </location>
</feature>
<evidence type="ECO:0000259" key="15">
    <source>
        <dbReference type="PROSITE" id="PS50109"/>
    </source>
</evidence>
<evidence type="ECO:0000256" key="11">
    <source>
        <dbReference type="ARBA" id="ARBA00022989"/>
    </source>
</evidence>
<evidence type="ECO:0000256" key="2">
    <source>
        <dbReference type="ARBA" id="ARBA00004651"/>
    </source>
</evidence>
<evidence type="ECO:0000256" key="5">
    <source>
        <dbReference type="ARBA" id="ARBA00022553"/>
    </source>
</evidence>
<evidence type="ECO:0000256" key="3">
    <source>
        <dbReference type="ARBA" id="ARBA00012438"/>
    </source>
</evidence>
<dbReference type="InterPro" id="IPR005467">
    <property type="entry name" value="His_kinase_dom"/>
</dbReference>
<dbReference type="Pfam" id="PF02518">
    <property type="entry name" value="HATPase_c"/>
    <property type="match status" value="1"/>
</dbReference>
<dbReference type="PANTHER" id="PTHR44936">
    <property type="entry name" value="SENSOR PROTEIN CREC"/>
    <property type="match status" value="1"/>
</dbReference>
<evidence type="ECO:0000256" key="10">
    <source>
        <dbReference type="ARBA" id="ARBA00022840"/>
    </source>
</evidence>
<evidence type="ECO:0000256" key="12">
    <source>
        <dbReference type="ARBA" id="ARBA00023012"/>
    </source>
</evidence>
<dbReference type="InterPro" id="IPR016120">
    <property type="entry name" value="Sig_transdc_His_kin_SpoOB"/>
</dbReference>
<evidence type="ECO:0000256" key="8">
    <source>
        <dbReference type="ARBA" id="ARBA00022741"/>
    </source>
</evidence>
<keyword evidence="12" id="KW-0902">Two-component regulatory system</keyword>
<dbReference type="Gene3D" id="3.30.565.10">
    <property type="entry name" value="Histidine kinase-like ATPase, C-terminal domain"/>
    <property type="match status" value="1"/>
</dbReference>
<accession>A0ABT6ZH18</accession>
<proteinExistence type="predicted"/>
<organism evidence="16 17">
    <name type="scientific">Microbacterium dauci</name>
    <dbReference type="NCBI Taxonomy" id="3048008"/>
    <lineage>
        <taxon>Bacteria</taxon>
        <taxon>Bacillati</taxon>
        <taxon>Actinomycetota</taxon>
        <taxon>Actinomycetes</taxon>
        <taxon>Micrococcales</taxon>
        <taxon>Microbacteriaceae</taxon>
        <taxon>Microbacterium</taxon>
    </lineage>
</organism>
<keyword evidence="17" id="KW-1185">Reference proteome</keyword>
<dbReference type="SUPFAM" id="SSF55890">
    <property type="entry name" value="Sporulation response regulatory protein Spo0B"/>
    <property type="match status" value="1"/>
</dbReference>
<name>A0ABT6ZH18_9MICO</name>
<dbReference type="PROSITE" id="PS50109">
    <property type="entry name" value="HIS_KIN"/>
    <property type="match status" value="1"/>
</dbReference>
<evidence type="ECO:0000256" key="7">
    <source>
        <dbReference type="ARBA" id="ARBA00022692"/>
    </source>
</evidence>
<dbReference type="SUPFAM" id="SSF55874">
    <property type="entry name" value="ATPase domain of HSP90 chaperone/DNA topoisomerase II/histidine kinase"/>
    <property type="match status" value="1"/>
</dbReference>
<dbReference type="RefSeq" id="WP_283717141.1">
    <property type="nucleotide sequence ID" value="NZ_JASJND010000008.1"/>
</dbReference>
<dbReference type="PANTHER" id="PTHR44936:SF10">
    <property type="entry name" value="SENSOR PROTEIN RSTB"/>
    <property type="match status" value="1"/>
</dbReference>
<dbReference type="GO" id="GO:0005524">
    <property type="term" value="F:ATP binding"/>
    <property type="evidence" value="ECO:0007669"/>
    <property type="project" value="UniProtKB-KW"/>
</dbReference>
<sequence length="415" mass="43083">MDATRSAPSLGGRVLLLLALQCVVILAVVTVATVVAIGVQQRGIREATIVRVTDVAESLAALDEVRNALAEDREAATARLQPLADIVQRASGVDYVVVMDTSGIRVTHPDPDARGERVSTDPTGVLAGEEYLGTEDGTLGPTLRAKVPVRDGDVVIGAVSVGILEDRIAGDTEAGMWGLLPWVIASVIAACGVSAALTGLIRRRVTRLEAANREAEAERVVTQALRDQAHEFHTRLHVVRGLVDAGDQVAALDYIETLAPVTHASDTPPTIAHVGARAVLDSAASALDARGGALVVAPTSAAAEDALTEADVLVLSNLVRNAVDAATRRVHVAIHADATHVAIDVGDDGPGLSPDQAVRVFDRGYSEKGDGRGIGLDLVRRAVGARGGTIEVGTSTDGGALFSVEMPAESWAARR</sequence>
<evidence type="ECO:0000256" key="4">
    <source>
        <dbReference type="ARBA" id="ARBA00022475"/>
    </source>
</evidence>
<keyword evidence="6" id="KW-0808">Transferase</keyword>
<evidence type="ECO:0000256" key="13">
    <source>
        <dbReference type="ARBA" id="ARBA00023136"/>
    </source>
</evidence>
<evidence type="ECO:0000256" key="6">
    <source>
        <dbReference type="ARBA" id="ARBA00022679"/>
    </source>
</evidence>
<evidence type="ECO:0000256" key="9">
    <source>
        <dbReference type="ARBA" id="ARBA00022777"/>
    </source>
</evidence>
<evidence type="ECO:0000256" key="14">
    <source>
        <dbReference type="SAM" id="Phobius"/>
    </source>
</evidence>
<evidence type="ECO:0000313" key="16">
    <source>
        <dbReference type="EMBL" id="MDJ1115451.1"/>
    </source>
</evidence>
<dbReference type="InterPro" id="IPR003594">
    <property type="entry name" value="HATPase_dom"/>
</dbReference>
<evidence type="ECO:0000313" key="17">
    <source>
        <dbReference type="Proteomes" id="UP001321481"/>
    </source>
</evidence>
<dbReference type="EMBL" id="JASJND010000008">
    <property type="protein sequence ID" value="MDJ1115451.1"/>
    <property type="molecule type" value="Genomic_DNA"/>
</dbReference>
<keyword evidence="13 14" id="KW-0472">Membrane</keyword>
<dbReference type="EC" id="2.7.13.3" evidence="3"/>
<reference evidence="16 17" key="1">
    <citation type="submission" date="2023-05" db="EMBL/GenBank/DDBJ databases">
        <title>Microbacterium dauci sp.nov., Isolated from Carrot Rhizosphere Soil.</title>
        <authorList>
            <person name="Xiao Z."/>
            <person name="Zheng J."/>
        </authorList>
    </citation>
    <scope>NUCLEOTIDE SEQUENCE [LARGE SCALE GENOMIC DNA]</scope>
    <source>
        <strain evidence="16 17">LX3-4</strain>
    </source>
</reference>
<keyword evidence="5" id="KW-0597">Phosphoprotein</keyword>
<dbReference type="SMART" id="SM00387">
    <property type="entry name" value="HATPase_c"/>
    <property type="match status" value="1"/>
</dbReference>
<comment type="catalytic activity">
    <reaction evidence="1">
        <text>ATP + protein L-histidine = ADP + protein N-phospho-L-histidine.</text>
        <dbReference type="EC" id="2.7.13.3"/>
    </reaction>
</comment>
<keyword evidence="9" id="KW-0418">Kinase</keyword>
<keyword evidence="7 14" id="KW-0812">Transmembrane</keyword>